<feature type="transmembrane region" description="Helical" evidence="5">
    <location>
        <begin position="287"/>
        <end position="304"/>
    </location>
</feature>
<dbReference type="GO" id="GO:0097037">
    <property type="term" value="P:heme export"/>
    <property type="evidence" value="ECO:0007669"/>
    <property type="project" value="TreeGrafter"/>
</dbReference>
<comment type="subcellular location">
    <subcellularLocation>
        <location evidence="1">Membrane</location>
        <topology evidence="1">Multi-pass membrane protein</topology>
    </subcellularLocation>
</comment>
<dbReference type="GeneID" id="136800163"/>
<dbReference type="InterPro" id="IPR036259">
    <property type="entry name" value="MFS_trans_sf"/>
</dbReference>
<dbReference type="InterPro" id="IPR020846">
    <property type="entry name" value="MFS_dom"/>
</dbReference>
<dbReference type="PROSITE" id="PS50850">
    <property type="entry name" value="MFS"/>
    <property type="match status" value="1"/>
</dbReference>
<evidence type="ECO:0000256" key="5">
    <source>
        <dbReference type="SAM" id="Phobius"/>
    </source>
</evidence>
<dbReference type="PANTHER" id="PTHR10924:SF4">
    <property type="entry name" value="GH15861P"/>
    <property type="match status" value="1"/>
</dbReference>
<feature type="transmembrane region" description="Helical" evidence="5">
    <location>
        <begin position="380"/>
        <end position="402"/>
    </location>
</feature>
<accession>A0A7M5UKL5</accession>
<evidence type="ECO:0000256" key="4">
    <source>
        <dbReference type="ARBA" id="ARBA00023136"/>
    </source>
</evidence>
<dbReference type="Gene3D" id="1.20.1250.20">
    <property type="entry name" value="MFS general substrate transporter like domains"/>
    <property type="match status" value="2"/>
</dbReference>
<dbReference type="AlphaFoldDB" id="A0A7M5UKL5"/>
<keyword evidence="8" id="KW-1185">Reference proteome</keyword>
<feature type="transmembrane region" description="Helical" evidence="5">
    <location>
        <begin position="6"/>
        <end position="26"/>
    </location>
</feature>
<dbReference type="EnsemblMetazoa" id="CLYHEMT000554.1">
    <property type="protein sequence ID" value="CLYHEMP000554.1"/>
    <property type="gene ID" value="CLYHEMG000554"/>
</dbReference>
<protein>
    <recommendedName>
        <fullName evidence="6">Major facilitator superfamily (MFS) profile domain-containing protein</fullName>
    </recommendedName>
</protein>
<dbReference type="RefSeq" id="XP_066912878.1">
    <property type="nucleotide sequence ID" value="XM_067056777.1"/>
</dbReference>
<evidence type="ECO:0000313" key="7">
    <source>
        <dbReference type="EnsemblMetazoa" id="CLYHEMP000554.1"/>
    </source>
</evidence>
<dbReference type="InterPro" id="IPR011701">
    <property type="entry name" value="MFS"/>
</dbReference>
<name>A0A7M5UKL5_9CNID</name>
<evidence type="ECO:0000259" key="6">
    <source>
        <dbReference type="PROSITE" id="PS50850"/>
    </source>
</evidence>
<feature type="transmembrane region" description="Helical" evidence="5">
    <location>
        <begin position="355"/>
        <end position="374"/>
    </location>
</feature>
<proteinExistence type="predicted"/>
<dbReference type="OrthoDB" id="422206at2759"/>
<evidence type="ECO:0000256" key="1">
    <source>
        <dbReference type="ARBA" id="ARBA00004141"/>
    </source>
</evidence>
<keyword evidence="4 5" id="KW-0472">Membrane</keyword>
<evidence type="ECO:0000313" key="8">
    <source>
        <dbReference type="Proteomes" id="UP000594262"/>
    </source>
</evidence>
<feature type="transmembrane region" description="Helical" evidence="5">
    <location>
        <begin position="414"/>
        <end position="434"/>
    </location>
</feature>
<feature type="transmembrane region" description="Helical" evidence="5">
    <location>
        <begin position="324"/>
        <end position="343"/>
    </location>
</feature>
<evidence type="ECO:0000256" key="2">
    <source>
        <dbReference type="ARBA" id="ARBA00022692"/>
    </source>
</evidence>
<feature type="transmembrane region" description="Helical" evidence="5">
    <location>
        <begin position="228"/>
        <end position="245"/>
    </location>
</feature>
<dbReference type="PANTHER" id="PTHR10924">
    <property type="entry name" value="MAJOR FACILITATOR SUPERFAMILY PROTEIN-RELATED"/>
    <property type="match status" value="1"/>
</dbReference>
<dbReference type="Proteomes" id="UP000594262">
    <property type="component" value="Unplaced"/>
</dbReference>
<keyword evidence="2 5" id="KW-0812">Transmembrane</keyword>
<organism evidence="7 8">
    <name type="scientific">Clytia hemisphaerica</name>
    <dbReference type="NCBI Taxonomy" id="252671"/>
    <lineage>
        <taxon>Eukaryota</taxon>
        <taxon>Metazoa</taxon>
        <taxon>Cnidaria</taxon>
        <taxon>Hydrozoa</taxon>
        <taxon>Hydroidolina</taxon>
        <taxon>Leptothecata</taxon>
        <taxon>Obeliida</taxon>
        <taxon>Clytiidae</taxon>
        <taxon>Clytia</taxon>
    </lineage>
</organism>
<keyword evidence="3 5" id="KW-1133">Transmembrane helix</keyword>
<dbReference type="GO" id="GO:0015232">
    <property type="term" value="F:heme transmembrane transporter activity"/>
    <property type="evidence" value="ECO:0007669"/>
    <property type="project" value="TreeGrafter"/>
</dbReference>
<feature type="transmembrane region" description="Helical" evidence="5">
    <location>
        <begin position="149"/>
        <end position="168"/>
    </location>
</feature>
<evidence type="ECO:0000256" key="3">
    <source>
        <dbReference type="ARBA" id="ARBA00022989"/>
    </source>
</evidence>
<dbReference type="Pfam" id="PF07690">
    <property type="entry name" value="MFS_1"/>
    <property type="match status" value="1"/>
</dbReference>
<feature type="domain" description="Major facilitator superfamily (MFS) profile" evidence="6">
    <location>
        <begin position="59"/>
        <end position="468"/>
    </location>
</feature>
<feature type="transmembrane region" description="Helical" evidence="5">
    <location>
        <begin position="188"/>
        <end position="208"/>
    </location>
</feature>
<feature type="transmembrane region" description="Helical" evidence="5">
    <location>
        <begin position="57"/>
        <end position="77"/>
    </location>
</feature>
<dbReference type="InterPro" id="IPR049680">
    <property type="entry name" value="FLVCR1-2_SLC49-like"/>
</dbReference>
<reference evidence="7" key="1">
    <citation type="submission" date="2021-01" db="UniProtKB">
        <authorList>
            <consortium name="EnsemblMetazoa"/>
        </authorList>
    </citation>
    <scope>IDENTIFICATION</scope>
</reference>
<feature type="transmembrane region" description="Helical" evidence="5">
    <location>
        <begin position="440"/>
        <end position="463"/>
    </location>
</feature>
<feature type="transmembrane region" description="Helical" evidence="5">
    <location>
        <begin position="124"/>
        <end position="143"/>
    </location>
</feature>
<dbReference type="GO" id="GO:0020037">
    <property type="term" value="F:heme binding"/>
    <property type="evidence" value="ECO:0007669"/>
    <property type="project" value="TreeGrafter"/>
</dbReference>
<dbReference type="GO" id="GO:0016020">
    <property type="term" value="C:membrane"/>
    <property type="evidence" value="ECO:0007669"/>
    <property type="project" value="UniProtKB-SubCell"/>
</dbReference>
<dbReference type="SUPFAM" id="SSF103473">
    <property type="entry name" value="MFS general substrate transporter"/>
    <property type="match status" value="1"/>
</dbReference>
<sequence length="488" mass="54380">MLLSIFILFGTVYFNGCEFSRLFFFFPETKKMKSYEKIPTTEDDQKPLKVKVYKKRWLILLIFAINSLANAVLFVSITSINNIACRYYNISPALTDWAGNGFNIVYVFIALPSAYFMDSFGVRTLVILGSSLNAIGVCLHLAGTPREHGIVYVLSGQLMAGLSMGAILQVPARLATVWFPEHEQAKALSLAFVFNVSGLAIGFLQPSYMVPDSENMDEIYDGLLRMNISHVVLLAVCLISAYLFFDEKPPLPPSYAKAVLDSSSVDEHGETPGFKLSLKLLFTDRNFMLLALVYGLQSGLYSMFVTCLNEMANTIVSSSQIGWIGFLGNLVSIVGLMLLASIADKYKCYKKITTRLFFVQILCWIAFSSTILYWKTATSLFVTYSFLCFFNTSFNAVGLSFATEVSYPVTEGMSTAIVLMITNTLGFINILIFGRLVDDGYVFLMCSIVTGMYVVAFILTFFVNEDLKRSKLEGQHNVKPLPQVSKEA</sequence>